<dbReference type="GO" id="GO:0030170">
    <property type="term" value="F:pyridoxal phosphate binding"/>
    <property type="evidence" value="ECO:0007669"/>
    <property type="project" value="InterPro"/>
</dbReference>
<dbReference type="Pfam" id="PF00155">
    <property type="entry name" value="Aminotran_1_2"/>
    <property type="match status" value="1"/>
</dbReference>
<name>A0A9P4P4A9_9PEZI</name>
<dbReference type="AlphaFoldDB" id="A0A9P4P4A9"/>
<organism evidence="2 3">
    <name type="scientific">Tothia fuscella</name>
    <dbReference type="NCBI Taxonomy" id="1048955"/>
    <lineage>
        <taxon>Eukaryota</taxon>
        <taxon>Fungi</taxon>
        <taxon>Dikarya</taxon>
        <taxon>Ascomycota</taxon>
        <taxon>Pezizomycotina</taxon>
        <taxon>Dothideomycetes</taxon>
        <taxon>Pleosporomycetidae</taxon>
        <taxon>Venturiales</taxon>
        <taxon>Cylindrosympodiaceae</taxon>
        <taxon>Tothia</taxon>
    </lineage>
</organism>
<feature type="domain" description="Aminotransferase class I/classII large" evidence="1">
    <location>
        <begin position="47"/>
        <end position="384"/>
    </location>
</feature>
<dbReference type="PANTHER" id="PTHR43510:SF1">
    <property type="entry name" value="AMINOTRANSFERASE FUNCTION, HYPOTHETICAL (EUROFUNG)"/>
    <property type="match status" value="1"/>
</dbReference>
<dbReference type="Proteomes" id="UP000800235">
    <property type="component" value="Unassembled WGS sequence"/>
</dbReference>
<reference evidence="2" key="1">
    <citation type="journal article" date="2020" name="Stud. Mycol.">
        <title>101 Dothideomycetes genomes: a test case for predicting lifestyles and emergence of pathogens.</title>
        <authorList>
            <person name="Haridas S."/>
            <person name="Albert R."/>
            <person name="Binder M."/>
            <person name="Bloem J."/>
            <person name="Labutti K."/>
            <person name="Salamov A."/>
            <person name="Andreopoulos B."/>
            <person name="Baker S."/>
            <person name="Barry K."/>
            <person name="Bills G."/>
            <person name="Bluhm B."/>
            <person name="Cannon C."/>
            <person name="Castanera R."/>
            <person name="Culley D."/>
            <person name="Daum C."/>
            <person name="Ezra D."/>
            <person name="Gonzalez J."/>
            <person name="Henrissat B."/>
            <person name="Kuo A."/>
            <person name="Liang C."/>
            <person name="Lipzen A."/>
            <person name="Lutzoni F."/>
            <person name="Magnuson J."/>
            <person name="Mondo S."/>
            <person name="Nolan M."/>
            <person name="Ohm R."/>
            <person name="Pangilinan J."/>
            <person name="Park H.-J."/>
            <person name="Ramirez L."/>
            <person name="Alfaro M."/>
            <person name="Sun H."/>
            <person name="Tritt A."/>
            <person name="Yoshinaga Y."/>
            <person name="Zwiers L.-H."/>
            <person name="Turgeon B."/>
            <person name="Goodwin S."/>
            <person name="Spatafora J."/>
            <person name="Crous P."/>
            <person name="Grigoriev I."/>
        </authorList>
    </citation>
    <scope>NUCLEOTIDE SEQUENCE</scope>
    <source>
        <strain evidence="2">CBS 130266</strain>
    </source>
</reference>
<dbReference type="InterPro" id="IPR015421">
    <property type="entry name" value="PyrdxlP-dep_Trfase_major"/>
</dbReference>
<dbReference type="Gene3D" id="3.40.640.10">
    <property type="entry name" value="Type I PLP-dependent aspartate aminotransferase-like (Major domain)"/>
    <property type="match status" value="1"/>
</dbReference>
<dbReference type="OrthoDB" id="7042322at2759"/>
<sequence length="400" mass="44594">MVKIAKFGVEEWMDTYQPKCKYDIAETCCASISVDQLKELSEDKETDILHPGKKLDYGEIRGSSELRNNLARLYSSKVGTPLPADNVIITPGAIAANHLVFYSLIGPGDHVICHYPTYQQLYATPESLGAEVDLWIAEFDKKWIPDIEDLKRLIKSNTKLIVLNNPNNPTGAILPAPLLREIVALAKSKSITIMSDEVYRPIFTGITPLTPDFPPSILSLGYANTITTGSLSKAYSLAGIRTGWIASRSPEIIETIADARHYTTISVSQLDQQVAAFALSQNTVHKLLFRNIELAKTNLEILEKFVIKHDDICEWVKPVAGTTCFVRFHREGKPIDSVTLCKRLAEEVSVGTVPGDYSFGAEFKGFVRIGYVCETQQLKDGLEKVRVWLRKEFDDLEVTV</sequence>
<dbReference type="InterPro" id="IPR015422">
    <property type="entry name" value="PyrdxlP-dep_Trfase_small"/>
</dbReference>
<dbReference type="CDD" id="cd00609">
    <property type="entry name" value="AAT_like"/>
    <property type="match status" value="1"/>
</dbReference>
<accession>A0A9P4P4A9</accession>
<evidence type="ECO:0000313" key="3">
    <source>
        <dbReference type="Proteomes" id="UP000800235"/>
    </source>
</evidence>
<evidence type="ECO:0000259" key="1">
    <source>
        <dbReference type="Pfam" id="PF00155"/>
    </source>
</evidence>
<proteinExistence type="predicted"/>
<comment type="caution">
    <text evidence="2">The sequence shown here is derived from an EMBL/GenBank/DDBJ whole genome shotgun (WGS) entry which is preliminary data.</text>
</comment>
<gene>
    <name evidence="2" type="ORF">EJ08DRAFT_577953</name>
</gene>
<dbReference type="InterPro" id="IPR015424">
    <property type="entry name" value="PyrdxlP-dep_Trfase"/>
</dbReference>
<dbReference type="GO" id="GO:0016740">
    <property type="term" value="F:transferase activity"/>
    <property type="evidence" value="ECO:0007669"/>
    <property type="project" value="UniProtKB-KW"/>
</dbReference>
<evidence type="ECO:0000313" key="2">
    <source>
        <dbReference type="EMBL" id="KAF2437100.1"/>
    </source>
</evidence>
<keyword evidence="3" id="KW-1185">Reference proteome</keyword>
<protein>
    <submittedName>
        <fullName evidence="2">PLP-dependent transferase</fullName>
    </submittedName>
</protein>
<dbReference type="Gene3D" id="3.90.1150.10">
    <property type="entry name" value="Aspartate Aminotransferase, domain 1"/>
    <property type="match status" value="1"/>
</dbReference>
<dbReference type="InterPro" id="IPR004839">
    <property type="entry name" value="Aminotransferase_I/II_large"/>
</dbReference>
<dbReference type="SUPFAM" id="SSF53383">
    <property type="entry name" value="PLP-dependent transferases"/>
    <property type="match status" value="1"/>
</dbReference>
<dbReference type="EMBL" id="MU007009">
    <property type="protein sequence ID" value="KAF2437100.1"/>
    <property type="molecule type" value="Genomic_DNA"/>
</dbReference>
<dbReference type="PANTHER" id="PTHR43510">
    <property type="entry name" value="AMINOTRANSFERASE FUNCTION, HYPOTHETICAL (EUROFUNG)"/>
    <property type="match status" value="1"/>
</dbReference>
<keyword evidence="2" id="KW-0808">Transferase</keyword>